<dbReference type="InParanoid" id="A0A1Q3DJ50"/>
<evidence type="ECO:0008006" key="3">
    <source>
        <dbReference type="Google" id="ProtNLM"/>
    </source>
</evidence>
<organism evidence="1 2">
    <name type="scientific">Cephalotus follicularis</name>
    <name type="common">Albany pitcher plant</name>
    <dbReference type="NCBI Taxonomy" id="3775"/>
    <lineage>
        <taxon>Eukaryota</taxon>
        <taxon>Viridiplantae</taxon>
        <taxon>Streptophyta</taxon>
        <taxon>Embryophyta</taxon>
        <taxon>Tracheophyta</taxon>
        <taxon>Spermatophyta</taxon>
        <taxon>Magnoliopsida</taxon>
        <taxon>eudicotyledons</taxon>
        <taxon>Gunneridae</taxon>
        <taxon>Pentapetalae</taxon>
        <taxon>rosids</taxon>
        <taxon>fabids</taxon>
        <taxon>Oxalidales</taxon>
        <taxon>Cephalotaceae</taxon>
        <taxon>Cephalotus</taxon>
    </lineage>
</organism>
<dbReference type="AlphaFoldDB" id="A0A1Q3DJ50"/>
<gene>
    <name evidence="1" type="ORF">CFOL_v3_35732</name>
</gene>
<feature type="non-terminal residue" evidence="1">
    <location>
        <position position="1"/>
    </location>
</feature>
<dbReference type="Proteomes" id="UP000187406">
    <property type="component" value="Unassembled WGS sequence"/>
</dbReference>
<dbReference type="EMBL" id="BDDD01009539">
    <property type="protein sequence ID" value="GAV92353.1"/>
    <property type="molecule type" value="Genomic_DNA"/>
</dbReference>
<proteinExistence type="predicted"/>
<protein>
    <recommendedName>
        <fullName evidence="3">Zf-RVT domain-containing protein</fullName>
    </recommendedName>
</protein>
<accession>A0A1Q3DJ50</accession>
<keyword evidence="2" id="KW-1185">Reference proteome</keyword>
<evidence type="ECO:0000313" key="2">
    <source>
        <dbReference type="Proteomes" id="UP000187406"/>
    </source>
</evidence>
<evidence type="ECO:0000313" key="1">
    <source>
        <dbReference type="EMBL" id="GAV92353.1"/>
    </source>
</evidence>
<dbReference type="OrthoDB" id="1938430at2759"/>
<name>A0A1Q3DJ50_CEPFO</name>
<sequence>ETLDHLFFACAYTQTVWGKVMELNNCLALVDWNWDTTATWVLGHTVGSRFHRWMRRDGLGAAVYHCWRERNNRIFRQMAAPTSHLLARIIFDVAKKATLHLSIQDTPNRALVENWEIEETIFCHNGQLPGTRQGAARFGHISTTMH</sequence>
<comment type="caution">
    <text evidence="1">The sequence shown here is derived from an EMBL/GenBank/DDBJ whole genome shotgun (WGS) entry which is preliminary data.</text>
</comment>
<reference evidence="2" key="1">
    <citation type="submission" date="2016-04" db="EMBL/GenBank/DDBJ databases">
        <title>Cephalotus genome sequencing.</title>
        <authorList>
            <person name="Fukushima K."/>
            <person name="Hasebe M."/>
            <person name="Fang X."/>
        </authorList>
    </citation>
    <scope>NUCLEOTIDE SEQUENCE [LARGE SCALE GENOMIC DNA]</scope>
    <source>
        <strain evidence="2">cv. St1</strain>
    </source>
</reference>